<dbReference type="EMBL" id="DSPJ01000062">
    <property type="protein sequence ID" value="HEX61944.1"/>
    <property type="molecule type" value="Genomic_DNA"/>
</dbReference>
<dbReference type="AlphaFoldDB" id="A0A832DRZ2"/>
<proteinExistence type="predicted"/>
<evidence type="ECO:0000256" key="1">
    <source>
        <dbReference type="SAM" id="Phobius"/>
    </source>
</evidence>
<accession>A0A832DRZ2</accession>
<comment type="caution">
    <text evidence="2">The sequence shown here is derived from an EMBL/GenBank/DDBJ whole genome shotgun (WGS) entry which is preliminary data.</text>
</comment>
<keyword evidence="1" id="KW-0812">Transmembrane</keyword>
<protein>
    <submittedName>
        <fullName evidence="2">Uncharacterized protein</fullName>
    </submittedName>
</protein>
<feature type="transmembrane region" description="Helical" evidence="1">
    <location>
        <begin position="48"/>
        <end position="69"/>
    </location>
</feature>
<keyword evidence="1" id="KW-0472">Membrane</keyword>
<evidence type="ECO:0000313" key="2">
    <source>
        <dbReference type="EMBL" id="HEX61944.1"/>
    </source>
</evidence>
<sequence length="101" mass="11279">MQNSNFPAKGGSASGGKVQNWGGIAHFLALAIISGSSVWAFLRFEDSPLFQLYVVIAAAVAYNAWGMIYHYFRRRLTLDLVLEYLLVGALVILLFFWTLFS</sequence>
<feature type="transmembrane region" description="Helical" evidence="1">
    <location>
        <begin position="81"/>
        <end position="100"/>
    </location>
</feature>
<organism evidence="2">
    <name type="scientific">candidate division WWE3 bacterium</name>
    <dbReference type="NCBI Taxonomy" id="2053526"/>
    <lineage>
        <taxon>Bacteria</taxon>
        <taxon>Katanobacteria</taxon>
    </lineage>
</organism>
<gene>
    <name evidence="2" type="ORF">ENR01_02195</name>
</gene>
<name>A0A832DRZ2_UNCKA</name>
<keyword evidence="1" id="KW-1133">Transmembrane helix</keyword>
<reference evidence="2" key="1">
    <citation type="journal article" date="2020" name="mSystems">
        <title>Genome- and Community-Level Interaction Insights into Carbon Utilization and Element Cycling Functions of Hydrothermarchaeota in Hydrothermal Sediment.</title>
        <authorList>
            <person name="Zhou Z."/>
            <person name="Liu Y."/>
            <person name="Xu W."/>
            <person name="Pan J."/>
            <person name="Luo Z.H."/>
            <person name="Li M."/>
        </authorList>
    </citation>
    <scope>NUCLEOTIDE SEQUENCE [LARGE SCALE GENOMIC DNA]</scope>
    <source>
        <strain evidence="2">SpSt-361</strain>
    </source>
</reference>
<feature type="transmembrane region" description="Helical" evidence="1">
    <location>
        <begin position="21"/>
        <end position="42"/>
    </location>
</feature>